<accession>A0A2W4QVS4</accession>
<dbReference type="AlphaFoldDB" id="A0A2W4QVS4"/>
<dbReference type="EMBL" id="QJPH01000364">
    <property type="protein sequence ID" value="PZN76185.1"/>
    <property type="molecule type" value="Genomic_DNA"/>
</dbReference>
<evidence type="ECO:0000313" key="2">
    <source>
        <dbReference type="Proteomes" id="UP000249396"/>
    </source>
</evidence>
<comment type="caution">
    <text evidence="1">The sequence shown here is derived from an EMBL/GenBank/DDBJ whole genome shotgun (WGS) entry which is preliminary data.</text>
</comment>
<organism evidence="1 2">
    <name type="scientific">Candidatus Methylumidiphilus alinenensis</name>
    <dbReference type="NCBI Taxonomy" id="2202197"/>
    <lineage>
        <taxon>Bacteria</taxon>
        <taxon>Pseudomonadati</taxon>
        <taxon>Pseudomonadota</taxon>
        <taxon>Gammaproteobacteria</taxon>
        <taxon>Methylococcales</taxon>
        <taxon>Candidatus Methylumidiphilus</taxon>
    </lineage>
</organism>
<evidence type="ECO:0000313" key="1">
    <source>
        <dbReference type="EMBL" id="PZN76185.1"/>
    </source>
</evidence>
<dbReference type="InterPro" id="IPR009241">
    <property type="entry name" value="HigB-like"/>
</dbReference>
<proteinExistence type="predicted"/>
<name>A0A2W4QVS4_9GAMM</name>
<sequence>MVWTVQFHDAFEGEFDGLPEPVQDALLAHAGLLEQFGPGLGRPRVDTLKGSRHANMKELRFDADGGVWRFAFAFDPNRKAIVLVGGDKSGTGEKRFYRQLIRKADERFDGHLPRL</sequence>
<reference evidence="1 2" key="1">
    <citation type="journal article" date="2018" name="Aquat. Microb. Ecol.">
        <title>Gammaproteobacterial methanotrophs dominate.</title>
        <authorList>
            <person name="Rissanen A.J."/>
            <person name="Saarenheimo J."/>
            <person name="Tiirola M."/>
            <person name="Peura S."/>
            <person name="Aalto S.L."/>
            <person name="Karvinen A."/>
            <person name="Nykanen H."/>
        </authorList>
    </citation>
    <scope>NUCLEOTIDE SEQUENCE [LARGE SCALE GENOMIC DNA]</scope>
    <source>
        <strain evidence="1">AMbin10</strain>
    </source>
</reference>
<dbReference type="Proteomes" id="UP000249396">
    <property type="component" value="Unassembled WGS sequence"/>
</dbReference>
<gene>
    <name evidence="1" type="ORF">DM484_17095</name>
</gene>
<protein>
    <submittedName>
        <fullName evidence="1">Addiction module toxin RelE</fullName>
    </submittedName>
</protein>
<dbReference type="Pfam" id="PF05973">
    <property type="entry name" value="Gp49"/>
    <property type="match status" value="1"/>
</dbReference>